<dbReference type="PANTHER" id="PTHR33055">
    <property type="entry name" value="TRANSPOSASE FOR INSERTION SEQUENCE ELEMENT IS1111A"/>
    <property type="match status" value="1"/>
</dbReference>
<proteinExistence type="predicted"/>
<dbReference type="InterPro" id="IPR047650">
    <property type="entry name" value="Transpos_IS110"/>
</dbReference>
<evidence type="ECO:0000313" key="3">
    <source>
        <dbReference type="Proteomes" id="UP000031599"/>
    </source>
</evidence>
<dbReference type="AlphaFoldDB" id="A0A0C2D445"/>
<dbReference type="InterPro" id="IPR003346">
    <property type="entry name" value="Transposase_20"/>
</dbReference>
<protein>
    <submittedName>
        <fullName evidence="2">Transposase</fullName>
    </submittedName>
</protein>
<comment type="caution">
    <text evidence="2">The sequence shown here is derived from an EMBL/GenBank/DDBJ whole genome shotgun (WGS) entry which is preliminary data.</text>
</comment>
<evidence type="ECO:0000259" key="1">
    <source>
        <dbReference type="Pfam" id="PF02371"/>
    </source>
</evidence>
<dbReference type="Pfam" id="PF02371">
    <property type="entry name" value="Transposase_20"/>
    <property type="match status" value="1"/>
</dbReference>
<dbReference type="EMBL" id="JMCC02000037">
    <property type="protein sequence ID" value="KIG16480.1"/>
    <property type="molecule type" value="Genomic_DNA"/>
</dbReference>
<dbReference type="GO" id="GO:0004803">
    <property type="term" value="F:transposase activity"/>
    <property type="evidence" value="ECO:0007669"/>
    <property type="project" value="InterPro"/>
</dbReference>
<evidence type="ECO:0000313" key="2">
    <source>
        <dbReference type="EMBL" id="KIG16480.1"/>
    </source>
</evidence>
<sequence length="112" mass="12571">MSRFPNARKLASYAGLVPTVSQSGGPAKLGHITKEGSSELRAVMIQVAHIASQPRTKNADELRAYLERIRGSRGRRKIALTALARYMLSIAYHLWRDGTEYDPERMRCNTIN</sequence>
<accession>A0A0C2D445</accession>
<organism evidence="2 3">
    <name type="scientific">Enhygromyxa salina</name>
    <dbReference type="NCBI Taxonomy" id="215803"/>
    <lineage>
        <taxon>Bacteria</taxon>
        <taxon>Pseudomonadati</taxon>
        <taxon>Myxococcota</taxon>
        <taxon>Polyangia</taxon>
        <taxon>Nannocystales</taxon>
        <taxon>Nannocystaceae</taxon>
        <taxon>Enhygromyxa</taxon>
    </lineage>
</organism>
<dbReference type="GO" id="GO:0006313">
    <property type="term" value="P:DNA transposition"/>
    <property type="evidence" value="ECO:0007669"/>
    <property type="project" value="InterPro"/>
</dbReference>
<dbReference type="GO" id="GO:0003677">
    <property type="term" value="F:DNA binding"/>
    <property type="evidence" value="ECO:0007669"/>
    <property type="project" value="InterPro"/>
</dbReference>
<name>A0A0C2D445_9BACT</name>
<dbReference type="Proteomes" id="UP000031599">
    <property type="component" value="Unassembled WGS sequence"/>
</dbReference>
<gene>
    <name evidence="2" type="ORF">DB30_04393</name>
</gene>
<dbReference type="PANTHER" id="PTHR33055:SF13">
    <property type="entry name" value="TRANSPOSASE"/>
    <property type="match status" value="1"/>
</dbReference>
<reference evidence="2 3" key="1">
    <citation type="submission" date="2014-12" db="EMBL/GenBank/DDBJ databases">
        <title>Genome assembly of Enhygromyxa salina DSM 15201.</title>
        <authorList>
            <person name="Sharma G."/>
            <person name="Subramanian S."/>
        </authorList>
    </citation>
    <scope>NUCLEOTIDE SEQUENCE [LARGE SCALE GENOMIC DNA]</scope>
    <source>
        <strain evidence="2 3">DSM 15201</strain>
    </source>
</reference>
<feature type="domain" description="Transposase IS116/IS110/IS902 C-terminal" evidence="1">
    <location>
        <begin position="1"/>
        <end position="56"/>
    </location>
</feature>